<protein>
    <recommendedName>
        <fullName evidence="7">pectinesterase</fullName>
        <ecNumber evidence="7">3.1.1.11</ecNumber>
    </recommendedName>
</protein>
<organism evidence="23 24">
    <name type="scientific">Carpinus fangiana</name>
    <dbReference type="NCBI Taxonomy" id="176857"/>
    <lineage>
        <taxon>Eukaryota</taxon>
        <taxon>Viridiplantae</taxon>
        <taxon>Streptophyta</taxon>
        <taxon>Embryophyta</taxon>
        <taxon>Tracheophyta</taxon>
        <taxon>Spermatophyta</taxon>
        <taxon>Magnoliopsida</taxon>
        <taxon>eudicotyledons</taxon>
        <taxon>Gunneridae</taxon>
        <taxon>Pentapetalae</taxon>
        <taxon>rosids</taxon>
        <taxon>fabids</taxon>
        <taxon>Fagales</taxon>
        <taxon>Betulaceae</taxon>
        <taxon>Carpinus</taxon>
    </lineage>
</organism>
<dbReference type="InterPro" id="IPR033131">
    <property type="entry name" value="Pectinesterase_Asp_AS"/>
</dbReference>
<comment type="similarity">
    <text evidence="6">In the C-terminal section; belongs to the pectinesterase family.</text>
</comment>
<dbReference type="InterPro" id="IPR035513">
    <property type="entry name" value="Invertase/methylesterase_inhib"/>
</dbReference>
<keyword evidence="8" id="KW-0134">Cell wall</keyword>
<dbReference type="Gene3D" id="3.40.50.300">
    <property type="entry name" value="P-loop containing nucleotide triphosphate hydrolases"/>
    <property type="match status" value="1"/>
</dbReference>
<evidence type="ECO:0000256" key="7">
    <source>
        <dbReference type="ARBA" id="ARBA00013229"/>
    </source>
</evidence>
<name>A0A5N6QGD8_9ROSI</name>
<keyword evidence="20" id="KW-0812">Transmembrane</keyword>
<dbReference type="GO" id="GO:0000150">
    <property type="term" value="F:DNA strand exchange activity"/>
    <property type="evidence" value="ECO:0007669"/>
    <property type="project" value="InterPro"/>
</dbReference>
<evidence type="ECO:0000256" key="6">
    <source>
        <dbReference type="ARBA" id="ARBA00007786"/>
    </source>
</evidence>
<dbReference type="Proteomes" id="UP000327013">
    <property type="component" value="Chromosome 1"/>
</dbReference>
<dbReference type="SUPFAM" id="SSF47794">
    <property type="entry name" value="Rad51 N-terminal domain-like"/>
    <property type="match status" value="1"/>
</dbReference>
<keyword evidence="15" id="KW-0539">Nucleus</keyword>
<dbReference type="FunFam" id="1.20.140.40:FF:000001">
    <property type="entry name" value="Pectinesterase"/>
    <property type="match status" value="1"/>
</dbReference>
<keyword evidence="13" id="KW-1015">Disulfide bond</keyword>
<dbReference type="InterPro" id="IPR012334">
    <property type="entry name" value="Pectin_lyas_fold"/>
</dbReference>
<dbReference type="GO" id="GO:0000724">
    <property type="term" value="P:double-strand break repair via homologous recombination"/>
    <property type="evidence" value="ECO:0007669"/>
    <property type="project" value="InterPro"/>
</dbReference>
<evidence type="ECO:0000256" key="11">
    <source>
        <dbReference type="ARBA" id="ARBA00022840"/>
    </source>
</evidence>
<evidence type="ECO:0000313" key="23">
    <source>
        <dbReference type="EMBL" id="KAE7998382.1"/>
    </source>
</evidence>
<dbReference type="CDD" id="cd19513">
    <property type="entry name" value="Rad51"/>
    <property type="match status" value="1"/>
</dbReference>
<comment type="pathway">
    <text evidence="3">Glycan metabolism; pectin degradation; 2-dehydro-3-deoxy-D-gluconate from pectin: step 1/5.</text>
</comment>
<dbReference type="InterPro" id="IPR011050">
    <property type="entry name" value="Pectin_lyase_fold/virulence"/>
</dbReference>
<feature type="domain" description="RecA family profile 1" evidence="21">
    <location>
        <begin position="685"/>
        <end position="856"/>
    </location>
</feature>
<dbReference type="GO" id="GO:0003697">
    <property type="term" value="F:single-stranded DNA binding"/>
    <property type="evidence" value="ECO:0007669"/>
    <property type="project" value="InterPro"/>
</dbReference>
<accession>A0A5N6QGD8</accession>
<dbReference type="GO" id="GO:0030599">
    <property type="term" value="F:pectinesterase activity"/>
    <property type="evidence" value="ECO:0007669"/>
    <property type="project" value="UniProtKB-EC"/>
</dbReference>
<feature type="active site" evidence="18">
    <location>
        <position position="424"/>
    </location>
</feature>
<dbReference type="FunFam" id="3.40.50.300:FF:000092">
    <property type="entry name" value="DNA repair protein Rad51 homolog"/>
    <property type="match status" value="1"/>
</dbReference>
<keyword evidence="11 19" id="KW-0067">ATP-binding</keyword>
<dbReference type="CDD" id="cd15798">
    <property type="entry name" value="PMEI-like_3"/>
    <property type="match status" value="1"/>
</dbReference>
<dbReference type="FunFam" id="2.160.20.10:FF:000001">
    <property type="entry name" value="Pectinesterase"/>
    <property type="match status" value="1"/>
</dbReference>
<dbReference type="InterPro" id="IPR000070">
    <property type="entry name" value="Pectinesterase_cat"/>
</dbReference>
<dbReference type="UniPathway" id="UPA00545">
    <property type="reaction ID" value="UER00823"/>
</dbReference>
<evidence type="ECO:0000256" key="10">
    <source>
        <dbReference type="ARBA" id="ARBA00022801"/>
    </source>
</evidence>
<keyword evidence="14" id="KW-0325">Glycoprotein</keyword>
<dbReference type="PANTHER" id="PTHR31707">
    <property type="entry name" value="PECTINESTERASE"/>
    <property type="match status" value="1"/>
</dbReference>
<dbReference type="InterPro" id="IPR027417">
    <property type="entry name" value="P-loop_NTPase"/>
</dbReference>
<dbReference type="SUPFAM" id="SSF51126">
    <property type="entry name" value="Pectin lyase-like"/>
    <property type="match status" value="1"/>
</dbReference>
<feature type="transmembrane region" description="Helical" evidence="20">
    <location>
        <begin position="25"/>
        <end position="47"/>
    </location>
</feature>
<dbReference type="SMART" id="SM00382">
    <property type="entry name" value="AAA"/>
    <property type="match status" value="1"/>
</dbReference>
<dbReference type="GO" id="GO:0003690">
    <property type="term" value="F:double-stranded DNA binding"/>
    <property type="evidence" value="ECO:0007669"/>
    <property type="project" value="InterPro"/>
</dbReference>
<dbReference type="SUPFAM" id="SSF52540">
    <property type="entry name" value="P-loop containing nucleoside triphosphate hydrolases"/>
    <property type="match status" value="1"/>
</dbReference>
<keyword evidence="10" id="KW-0378">Hydrolase</keyword>
<comment type="catalytic activity">
    <reaction evidence="16">
        <text>[(1-&gt;4)-alpha-D-galacturonosyl methyl ester](n) + n H2O = [(1-&gt;4)-alpha-D-galacturonosyl](n) + n methanol + n H(+)</text>
        <dbReference type="Rhea" id="RHEA:22380"/>
        <dbReference type="Rhea" id="RHEA-COMP:14570"/>
        <dbReference type="Rhea" id="RHEA-COMP:14573"/>
        <dbReference type="ChEBI" id="CHEBI:15377"/>
        <dbReference type="ChEBI" id="CHEBI:15378"/>
        <dbReference type="ChEBI" id="CHEBI:17790"/>
        <dbReference type="ChEBI" id="CHEBI:140522"/>
        <dbReference type="ChEBI" id="CHEBI:140523"/>
        <dbReference type="EC" id="3.1.1.11"/>
    </reaction>
</comment>
<evidence type="ECO:0000256" key="9">
    <source>
        <dbReference type="ARBA" id="ARBA00022741"/>
    </source>
</evidence>
<dbReference type="Pfam" id="PF08423">
    <property type="entry name" value="Rad51"/>
    <property type="match status" value="1"/>
</dbReference>
<keyword evidence="20" id="KW-0472">Membrane</keyword>
<dbReference type="Pfam" id="PF01095">
    <property type="entry name" value="Pectinesterase"/>
    <property type="match status" value="1"/>
</dbReference>
<dbReference type="InterPro" id="IPR011941">
    <property type="entry name" value="DNA_recomb/repair_Rad51"/>
</dbReference>
<evidence type="ECO:0000313" key="24">
    <source>
        <dbReference type="Proteomes" id="UP000327013"/>
    </source>
</evidence>
<evidence type="ECO:0000256" key="19">
    <source>
        <dbReference type="RuleBase" id="RU003422"/>
    </source>
</evidence>
<dbReference type="FunFam" id="1.10.150.20:FF:000008">
    <property type="entry name" value="DNA repair protein RAD51 homolog"/>
    <property type="match status" value="1"/>
</dbReference>
<evidence type="ECO:0000256" key="13">
    <source>
        <dbReference type="ARBA" id="ARBA00023157"/>
    </source>
</evidence>
<dbReference type="Gene3D" id="1.20.140.40">
    <property type="entry name" value="Invertase/pectin methylesterase inhibitor family protein"/>
    <property type="match status" value="1"/>
</dbReference>
<comment type="function">
    <text evidence="17">Acts in the modification of cell walls via demethylesterification of cell wall pectin.</text>
</comment>
<evidence type="ECO:0000256" key="16">
    <source>
        <dbReference type="ARBA" id="ARBA00047928"/>
    </source>
</evidence>
<dbReference type="EMBL" id="CM017321">
    <property type="protein sequence ID" value="KAE7998382.1"/>
    <property type="molecule type" value="Genomic_DNA"/>
</dbReference>
<dbReference type="NCBIfam" id="NF003301">
    <property type="entry name" value="PRK04301.1"/>
    <property type="match status" value="1"/>
</dbReference>
<keyword evidence="8" id="KW-0964">Secreted</keyword>
<dbReference type="GO" id="GO:0005694">
    <property type="term" value="C:chromosome"/>
    <property type="evidence" value="ECO:0007669"/>
    <property type="project" value="UniProtKB-ARBA"/>
</dbReference>
<dbReference type="Gene3D" id="2.160.20.10">
    <property type="entry name" value="Single-stranded right-handed beta-helix, Pectin lyase-like"/>
    <property type="match status" value="1"/>
</dbReference>
<gene>
    <name evidence="23" type="ORF">FH972_002932</name>
</gene>
<evidence type="ECO:0000256" key="14">
    <source>
        <dbReference type="ARBA" id="ARBA00023180"/>
    </source>
</evidence>
<dbReference type="GO" id="GO:0004857">
    <property type="term" value="F:enzyme inhibitor activity"/>
    <property type="evidence" value="ECO:0007669"/>
    <property type="project" value="InterPro"/>
</dbReference>
<evidence type="ECO:0000259" key="21">
    <source>
        <dbReference type="PROSITE" id="PS50162"/>
    </source>
</evidence>
<comment type="similarity">
    <text evidence="4">In the N-terminal section; belongs to the PMEI family.</text>
</comment>
<dbReference type="SMART" id="SM00856">
    <property type="entry name" value="PMEI"/>
    <property type="match status" value="1"/>
</dbReference>
<dbReference type="InterPro" id="IPR020587">
    <property type="entry name" value="RecA_monomer-monomer_interface"/>
</dbReference>
<dbReference type="OrthoDB" id="2019149at2759"/>
<comment type="subcellular location">
    <subcellularLocation>
        <location evidence="1">Nucleus</location>
    </subcellularLocation>
    <subcellularLocation>
        <location evidence="2">Secreted</location>
        <location evidence="2">Cell wall</location>
    </subcellularLocation>
</comment>
<evidence type="ECO:0000256" key="18">
    <source>
        <dbReference type="PROSITE-ProRule" id="PRU10040"/>
    </source>
</evidence>
<reference evidence="23 24" key="1">
    <citation type="submission" date="2019-06" db="EMBL/GenBank/DDBJ databases">
        <title>A chromosomal-level reference genome of Carpinus fangiana (Coryloideae, Betulaceae).</title>
        <authorList>
            <person name="Yang X."/>
            <person name="Wang Z."/>
            <person name="Zhang L."/>
            <person name="Hao G."/>
            <person name="Liu J."/>
            <person name="Yang Y."/>
        </authorList>
    </citation>
    <scope>NUCLEOTIDE SEQUENCE [LARGE SCALE GENOMIC DNA]</scope>
    <source>
        <strain evidence="23">Cfa_2016G</strain>
        <tissue evidence="23">Leaf</tissue>
    </source>
</reference>
<evidence type="ECO:0000256" key="2">
    <source>
        <dbReference type="ARBA" id="ARBA00004191"/>
    </source>
</evidence>
<evidence type="ECO:0000256" key="1">
    <source>
        <dbReference type="ARBA" id="ARBA00004123"/>
    </source>
</evidence>
<dbReference type="PROSITE" id="PS50163">
    <property type="entry name" value="RECA_3"/>
    <property type="match status" value="1"/>
</dbReference>
<evidence type="ECO:0000256" key="3">
    <source>
        <dbReference type="ARBA" id="ARBA00005184"/>
    </source>
</evidence>
<feature type="domain" description="RecA family profile 2" evidence="22">
    <location>
        <begin position="863"/>
        <end position="926"/>
    </location>
</feature>
<dbReference type="InterPro" id="IPR010995">
    <property type="entry name" value="DNA_repair_Rad51/TF_NusA_a-hlx"/>
</dbReference>
<evidence type="ECO:0000256" key="17">
    <source>
        <dbReference type="ARBA" id="ARBA00057335"/>
    </source>
</evidence>
<dbReference type="InterPro" id="IPR006501">
    <property type="entry name" value="Pectinesterase_inhib_dom"/>
</dbReference>
<dbReference type="Gene3D" id="1.10.150.20">
    <property type="entry name" value="5' to 3' exonuclease, C-terminal subdomain"/>
    <property type="match status" value="1"/>
</dbReference>
<sequence>MAFQDFEYISERRRAEKQRKLKKRIAMGIVSAFALVALIAVAIFVGVGKSSVTGTKSAQPHQQATNEDSHRHSNKVIKMICNSTDYKEMCDNTLSKACAEQARAELCHPKDLLKAAISATADEVNMAMNKSMGFRFNTPAEKAAFEDCKVLMQDAKEELGFSVFLVGNSDVGKLPSKTPDLNNWLSAVMSYQQTCVDGFPQGKLKDGMENALKAVKELTSNSLAIVSEVAWFLSTFQETAGQSRRLLDDKDGYPTWMAREGRRMLKANDEKPTPNVIVAKDGSGDYKTISGALAAMPEKYPGRFVIYVKEGIYEETVTVTKKMVNVTLYGDGSQKSIITGSKNFVDGVRTFGTATFVALGEGFLAKGMGFRNTAGPEKGQAVAARVQADGAVFVNCRFEGYQDTLYAQTHRQFYRSCVIAGTTDFIFGDAAAVFQNCLIVVRKPLESQRNVVTAQGRVDKRETTGIVLHKCRILPDKKLVPLKSKIKSYLGRPWKEYSRTVVMESTIDDVIHPDGWLPLEGDFALNTLYYAEFNNSGPGATVVSRVNWPGRKVIDKQEALNYTVGPFLHAEDWINTTDVQVHFVTMEQQRNQKMAQEQHDEGEEIQHGPFPVEQLQASGIASIDIKKLKDAGLCTVESVVYSPRKDLLQIKGISEAKVDKIVEAASKLVPLGFTSATQLHAQRLEIIQITSGSRELDKVLEGGIETGSITEIYGEFRSGKTQLCHTLCVTCQLPLDQGGGEGKAMYIDAEGTFRPQRLLQIADRFGLNGADVLENVAYARAYNTDHQSRLLLEAASMMVETRFALMIVDSATALYRTDFSGRGELSARQMHLAKFLRSLQKLADEFGVAVVITNQVVAQVDGSAIFAGPQIKPIGGNIMAHASTTRLALRKGRGEERICKVISSPCLAEADARFQISVEGVTDVKD</sequence>
<dbReference type="InterPro" id="IPR020588">
    <property type="entry name" value="RecA_ATP-bd"/>
</dbReference>
<dbReference type="InterPro" id="IPR003593">
    <property type="entry name" value="AAA+_ATPase"/>
</dbReference>
<evidence type="ECO:0000256" key="20">
    <source>
        <dbReference type="SAM" id="Phobius"/>
    </source>
</evidence>
<dbReference type="NCBIfam" id="TIGR01614">
    <property type="entry name" value="PME_inhib"/>
    <property type="match status" value="1"/>
</dbReference>
<dbReference type="Pfam" id="PF04043">
    <property type="entry name" value="PMEI"/>
    <property type="match status" value="1"/>
</dbReference>
<dbReference type="EC" id="3.1.1.11" evidence="7"/>
<dbReference type="GO" id="GO:0005524">
    <property type="term" value="F:ATP binding"/>
    <property type="evidence" value="ECO:0007669"/>
    <property type="project" value="UniProtKB-KW"/>
</dbReference>
<keyword evidence="24" id="KW-1185">Reference proteome</keyword>
<evidence type="ECO:0000256" key="15">
    <source>
        <dbReference type="ARBA" id="ARBA00023242"/>
    </source>
</evidence>
<dbReference type="GO" id="GO:0042545">
    <property type="term" value="P:cell wall modification"/>
    <property type="evidence" value="ECO:0007669"/>
    <property type="project" value="InterPro"/>
</dbReference>
<dbReference type="AlphaFoldDB" id="A0A5N6QGD8"/>
<dbReference type="NCBIfam" id="TIGR02239">
    <property type="entry name" value="recomb_RAD51"/>
    <property type="match status" value="1"/>
</dbReference>
<evidence type="ECO:0000256" key="12">
    <source>
        <dbReference type="ARBA" id="ARBA00023085"/>
    </source>
</evidence>
<dbReference type="PROSITE" id="PS00503">
    <property type="entry name" value="PECTINESTERASE_2"/>
    <property type="match status" value="1"/>
</dbReference>
<keyword evidence="20" id="KW-1133">Transmembrane helix</keyword>
<keyword evidence="9 19" id="KW-0547">Nucleotide-binding</keyword>
<dbReference type="GO" id="GO:1990426">
    <property type="term" value="P:mitotic recombination-dependent replication fork processing"/>
    <property type="evidence" value="ECO:0007669"/>
    <property type="project" value="InterPro"/>
</dbReference>
<dbReference type="GO" id="GO:0045490">
    <property type="term" value="P:pectin catabolic process"/>
    <property type="evidence" value="ECO:0007669"/>
    <property type="project" value="UniProtKB-UniPathway"/>
</dbReference>
<keyword evidence="12" id="KW-0063">Aspartyl esterase</keyword>
<evidence type="ECO:0000256" key="4">
    <source>
        <dbReference type="ARBA" id="ARBA00006027"/>
    </source>
</evidence>
<dbReference type="GO" id="GO:0140664">
    <property type="term" value="F:ATP-dependent DNA damage sensor activity"/>
    <property type="evidence" value="ECO:0007669"/>
    <property type="project" value="InterPro"/>
</dbReference>
<dbReference type="InterPro" id="IPR013632">
    <property type="entry name" value="Rad51_C"/>
</dbReference>
<evidence type="ECO:0000256" key="5">
    <source>
        <dbReference type="ARBA" id="ARBA00007095"/>
    </source>
</evidence>
<evidence type="ECO:0000259" key="22">
    <source>
        <dbReference type="PROSITE" id="PS50163"/>
    </source>
</evidence>
<evidence type="ECO:0000256" key="8">
    <source>
        <dbReference type="ARBA" id="ARBA00022512"/>
    </source>
</evidence>
<dbReference type="PROSITE" id="PS50162">
    <property type="entry name" value="RECA_2"/>
    <property type="match status" value="1"/>
</dbReference>
<comment type="similarity">
    <text evidence="5">Belongs to the RecA family. RAD51 subfamily.</text>
</comment>
<dbReference type="GO" id="GO:0005634">
    <property type="term" value="C:nucleus"/>
    <property type="evidence" value="ECO:0007669"/>
    <property type="project" value="UniProtKB-SubCell"/>
</dbReference>
<dbReference type="SUPFAM" id="SSF101148">
    <property type="entry name" value="Plant invertase/pectin methylesterase inhibitor"/>
    <property type="match status" value="1"/>
</dbReference>
<proteinExistence type="inferred from homology"/>